<keyword evidence="5" id="KW-0653">Protein transport</keyword>
<evidence type="ECO:0000256" key="8">
    <source>
        <dbReference type="SAM" id="MobiDB-lite"/>
    </source>
</evidence>
<keyword evidence="10" id="KW-0282">Flagellum</keyword>
<dbReference type="Proteomes" id="UP000269352">
    <property type="component" value="Unassembled WGS sequence"/>
</dbReference>
<feature type="region of interest" description="Disordered" evidence="8">
    <location>
        <begin position="312"/>
        <end position="335"/>
    </location>
</feature>
<feature type="compositionally biased region" description="Acidic residues" evidence="8">
    <location>
        <begin position="24"/>
        <end position="33"/>
    </location>
</feature>
<dbReference type="Pfam" id="PF02108">
    <property type="entry name" value="FliH"/>
    <property type="match status" value="1"/>
</dbReference>
<feature type="compositionally biased region" description="Basic and acidic residues" evidence="8">
    <location>
        <begin position="312"/>
        <end position="327"/>
    </location>
</feature>
<evidence type="ECO:0000256" key="4">
    <source>
        <dbReference type="ARBA" id="ARBA00022795"/>
    </source>
</evidence>
<dbReference type="PANTHER" id="PTHR34982:SF1">
    <property type="entry name" value="FLAGELLAR ASSEMBLY PROTEIN FLIH"/>
    <property type="match status" value="1"/>
</dbReference>
<keyword evidence="3" id="KW-0813">Transport</keyword>
<feature type="coiled-coil region" evidence="7">
    <location>
        <begin position="71"/>
        <end position="144"/>
    </location>
</feature>
<protein>
    <submittedName>
        <fullName evidence="10">Flagellar assembly protein</fullName>
    </submittedName>
</protein>
<keyword evidence="4" id="KW-1005">Bacterial flagellum biogenesis</keyword>
<comment type="function">
    <text evidence="1">Needed for flagellar regrowth and assembly.</text>
</comment>
<feature type="domain" description="Flagellar assembly protein FliH/Type III secretion system HrpE" evidence="9">
    <location>
        <begin position="133"/>
        <end position="255"/>
    </location>
</feature>
<dbReference type="InterPro" id="IPR018035">
    <property type="entry name" value="Flagellar_FliH/T3SS_HrpE"/>
</dbReference>
<comment type="caution">
    <text evidence="10">The sequence shown here is derived from an EMBL/GenBank/DDBJ whole genome shotgun (WGS) entry which is preliminary data.</text>
</comment>
<evidence type="ECO:0000256" key="3">
    <source>
        <dbReference type="ARBA" id="ARBA00022448"/>
    </source>
</evidence>
<keyword evidence="11" id="KW-1185">Reference proteome</keyword>
<evidence type="ECO:0000256" key="5">
    <source>
        <dbReference type="ARBA" id="ARBA00022927"/>
    </source>
</evidence>
<organism evidence="10 11">
    <name type="scientific">Termititenax aidoneus</name>
    <dbReference type="NCBI Taxonomy" id="2218524"/>
    <lineage>
        <taxon>Bacteria</taxon>
        <taxon>Bacillati</taxon>
        <taxon>Candidatus Margulisiibacteriota</taxon>
        <taxon>Candidatus Termititenacia</taxon>
        <taxon>Candidatus Termititenacales</taxon>
        <taxon>Candidatus Termititenacaceae</taxon>
        <taxon>Candidatus Termititenax</taxon>
    </lineage>
</organism>
<keyword evidence="7" id="KW-0175">Coiled coil</keyword>
<comment type="similarity">
    <text evidence="2">Belongs to the FliH family.</text>
</comment>
<accession>A0A388T981</accession>
<evidence type="ECO:0000256" key="7">
    <source>
        <dbReference type="SAM" id="Coils"/>
    </source>
</evidence>
<evidence type="ECO:0000313" key="10">
    <source>
        <dbReference type="EMBL" id="GBR73180.1"/>
    </source>
</evidence>
<dbReference type="InterPro" id="IPR051472">
    <property type="entry name" value="T3SS_Stator/FliH"/>
</dbReference>
<dbReference type="GO" id="GO:0015031">
    <property type="term" value="P:protein transport"/>
    <property type="evidence" value="ECO:0007669"/>
    <property type="project" value="UniProtKB-KW"/>
</dbReference>
<keyword evidence="10" id="KW-0966">Cell projection</keyword>
<evidence type="ECO:0000256" key="6">
    <source>
        <dbReference type="ARBA" id="ARBA00023225"/>
    </source>
</evidence>
<name>A0A388T981_TERA1</name>
<proteinExistence type="inferred from homology"/>
<reference evidence="10 11" key="1">
    <citation type="journal article" date="2019" name="ISME J.">
        <title>Genome analyses of uncultured TG2/ZB3 bacteria in 'Margulisbacteria' specifically attached to ectosymbiotic spirochetes of protists in the termite gut.</title>
        <authorList>
            <person name="Utami Y.D."/>
            <person name="Kuwahara H."/>
            <person name="Igai K."/>
            <person name="Murakami T."/>
            <person name="Sugaya K."/>
            <person name="Morikawa T."/>
            <person name="Nagura Y."/>
            <person name="Yuki M."/>
            <person name="Deevong P."/>
            <person name="Inoue T."/>
            <person name="Kihara K."/>
            <person name="Lo N."/>
            <person name="Yamada A."/>
            <person name="Ohkuma M."/>
            <person name="Hongoh Y."/>
        </authorList>
    </citation>
    <scope>NUCLEOTIDE SEQUENCE [LARGE SCALE GENOMIC DNA]</scope>
    <source>
        <strain evidence="10">NkOx7-01</strain>
    </source>
</reference>
<dbReference type="GO" id="GO:0005829">
    <property type="term" value="C:cytosol"/>
    <property type="evidence" value="ECO:0007669"/>
    <property type="project" value="TreeGrafter"/>
</dbReference>
<evidence type="ECO:0000259" key="9">
    <source>
        <dbReference type="Pfam" id="PF02108"/>
    </source>
</evidence>
<dbReference type="AlphaFoldDB" id="A0A388T981"/>
<dbReference type="GO" id="GO:0044781">
    <property type="term" value="P:bacterial-type flagellum organization"/>
    <property type="evidence" value="ECO:0007669"/>
    <property type="project" value="UniProtKB-KW"/>
</dbReference>
<keyword evidence="10" id="KW-0969">Cilium</keyword>
<feature type="region of interest" description="Disordered" evidence="8">
    <location>
        <begin position="18"/>
        <end position="41"/>
    </location>
</feature>
<dbReference type="PANTHER" id="PTHR34982">
    <property type="entry name" value="YOP PROTEINS TRANSLOCATION PROTEIN L"/>
    <property type="match status" value="1"/>
</dbReference>
<gene>
    <name evidence="10" type="primary">fliH</name>
    <name evidence="10" type="ORF">NO1_0607</name>
</gene>
<sequence>MPLLKKHTLRLGEQLVHMGLPEPDGAESSEEESFNSTPNVSPVEMLYTEPVEPAEPLVSEAEREQLIQNILQEGKAQADAAAAEIKQKAEEEARQIIDAAEHKARELLEKEIAKGVEEGRQKIYEQLKGHIAEAQNVLRQANAQKNTIIKSAVPEVMKLSTRIAAQVVRNELAQSQDIVMDIVKDAIEKISDNEQVVIKVAAQDLQTVRNEKDLIIDLVEAKNLSIVPDKHCAEGGCLIETKLGFIDAKVVTKLDMIQTALLGVYQEEKVKRETALKEAVERGEEVDLAAEEQKDIEELMQVTSLEEIREQEKKMLEEQQEKAKAEGGVEGAPEL</sequence>
<keyword evidence="6" id="KW-1006">Bacterial flagellum protein export</keyword>
<dbReference type="EMBL" id="BGZN01000007">
    <property type="protein sequence ID" value="GBR73180.1"/>
    <property type="molecule type" value="Genomic_DNA"/>
</dbReference>
<evidence type="ECO:0000313" key="11">
    <source>
        <dbReference type="Proteomes" id="UP000269352"/>
    </source>
</evidence>
<evidence type="ECO:0000256" key="1">
    <source>
        <dbReference type="ARBA" id="ARBA00003041"/>
    </source>
</evidence>
<evidence type="ECO:0000256" key="2">
    <source>
        <dbReference type="ARBA" id="ARBA00006602"/>
    </source>
</evidence>